<dbReference type="STRING" id="426702.SAMN04488099_10844"/>
<evidence type="ECO:0000256" key="9">
    <source>
        <dbReference type="RuleBase" id="RU003923"/>
    </source>
</evidence>
<dbReference type="OrthoDB" id="9805682at2"/>
<keyword evidence="4" id="KW-1003">Cell membrane</keyword>
<evidence type="ECO:0000256" key="4">
    <source>
        <dbReference type="ARBA" id="ARBA00022475"/>
    </source>
</evidence>
<dbReference type="EMBL" id="FNZU01000008">
    <property type="protein sequence ID" value="SEK90281.1"/>
    <property type="molecule type" value="Genomic_DNA"/>
</dbReference>
<dbReference type="GO" id="GO:0009306">
    <property type="term" value="P:protein secretion"/>
    <property type="evidence" value="ECO:0007669"/>
    <property type="project" value="InterPro"/>
</dbReference>
<name>A0A1H7KTX6_9LACT</name>
<feature type="transmembrane region" description="Helical" evidence="10">
    <location>
        <begin position="220"/>
        <end position="238"/>
    </location>
</feature>
<reference evidence="13" key="1">
    <citation type="submission" date="2016-10" db="EMBL/GenBank/DDBJ databases">
        <authorList>
            <person name="Varghese N."/>
            <person name="Submissions S."/>
        </authorList>
    </citation>
    <scope>NUCLEOTIDE SEQUENCE [LARGE SCALE GENOMIC DNA]</scope>
    <source>
        <strain evidence="13">DSM 19183</strain>
    </source>
</reference>
<dbReference type="InterPro" id="IPR001992">
    <property type="entry name" value="T2SS_GspF/T4SS_PilC_CS"/>
</dbReference>
<evidence type="ECO:0000256" key="3">
    <source>
        <dbReference type="ARBA" id="ARBA00022448"/>
    </source>
</evidence>
<dbReference type="InterPro" id="IPR003004">
    <property type="entry name" value="GspF/PilC"/>
</dbReference>
<evidence type="ECO:0000256" key="1">
    <source>
        <dbReference type="ARBA" id="ARBA00004429"/>
    </source>
</evidence>
<keyword evidence="3 9" id="KW-0813">Transport</keyword>
<evidence type="ECO:0000256" key="5">
    <source>
        <dbReference type="ARBA" id="ARBA00022519"/>
    </source>
</evidence>
<dbReference type="PANTHER" id="PTHR30012:SF0">
    <property type="entry name" value="TYPE II SECRETION SYSTEM PROTEIN F-RELATED"/>
    <property type="match status" value="1"/>
</dbReference>
<dbReference type="InterPro" id="IPR018076">
    <property type="entry name" value="T2SS_GspF_dom"/>
</dbReference>
<comment type="subcellular location">
    <subcellularLocation>
        <location evidence="1">Cell inner membrane</location>
        <topology evidence="1">Multi-pass membrane protein</topology>
    </subcellularLocation>
    <subcellularLocation>
        <location evidence="9">Cell membrane</location>
        <topology evidence="9">Multi-pass membrane protein</topology>
    </subcellularLocation>
</comment>
<dbReference type="PRINTS" id="PR00812">
    <property type="entry name" value="BCTERIALGSPF"/>
</dbReference>
<dbReference type="Gene3D" id="1.20.81.30">
    <property type="entry name" value="Type II secretion system (T2SS), domain F"/>
    <property type="match status" value="2"/>
</dbReference>
<evidence type="ECO:0000256" key="8">
    <source>
        <dbReference type="ARBA" id="ARBA00023136"/>
    </source>
</evidence>
<dbReference type="RefSeq" id="WP_091481019.1">
    <property type="nucleotide sequence ID" value="NZ_BJYC01000009.1"/>
</dbReference>
<keyword evidence="8 10" id="KW-0472">Membrane</keyword>
<dbReference type="AlphaFoldDB" id="A0A1H7KTX6"/>
<evidence type="ECO:0000313" key="13">
    <source>
        <dbReference type="Proteomes" id="UP000199081"/>
    </source>
</evidence>
<dbReference type="Pfam" id="PF00482">
    <property type="entry name" value="T2SSF"/>
    <property type="match status" value="2"/>
</dbReference>
<dbReference type="Proteomes" id="UP000199081">
    <property type="component" value="Unassembled WGS sequence"/>
</dbReference>
<gene>
    <name evidence="12" type="ORF">SAMN04488099_10844</name>
</gene>
<keyword evidence="13" id="KW-1185">Reference proteome</keyword>
<keyword evidence="6 9" id="KW-0812">Transmembrane</keyword>
<keyword evidence="7 10" id="KW-1133">Transmembrane helix</keyword>
<evidence type="ECO:0000259" key="11">
    <source>
        <dbReference type="Pfam" id="PF00482"/>
    </source>
</evidence>
<feature type="transmembrane region" description="Helical" evidence="10">
    <location>
        <begin position="373"/>
        <end position="397"/>
    </location>
</feature>
<evidence type="ECO:0000256" key="6">
    <source>
        <dbReference type="ARBA" id="ARBA00022692"/>
    </source>
</evidence>
<evidence type="ECO:0000256" key="10">
    <source>
        <dbReference type="SAM" id="Phobius"/>
    </source>
</evidence>
<organism evidence="12 13">
    <name type="scientific">Alkalibacterium pelagium</name>
    <dbReference type="NCBI Taxonomy" id="426702"/>
    <lineage>
        <taxon>Bacteria</taxon>
        <taxon>Bacillati</taxon>
        <taxon>Bacillota</taxon>
        <taxon>Bacilli</taxon>
        <taxon>Lactobacillales</taxon>
        <taxon>Carnobacteriaceae</taxon>
        <taxon>Alkalibacterium</taxon>
    </lineage>
</organism>
<feature type="transmembrane region" description="Helical" evidence="10">
    <location>
        <begin position="167"/>
        <end position="192"/>
    </location>
</feature>
<evidence type="ECO:0000256" key="7">
    <source>
        <dbReference type="ARBA" id="ARBA00022989"/>
    </source>
</evidence>
<accession>A0A1H7KTX6</accession>
<sequence length="400" mass="44789">MATYAYKAKTIEGKVIKGRLDTTNKKDAVKELTQMNLIVFEVEPLNSILYKDIYIGRPVKQKEFVLFLRQFATLLEAGILLIDSIDLLAEQTESKALTEALETISVEVKEGIALSEAMKDYPKLFPELLVQMIHSGEVSGQLEDVMDRMATYYEKQYRIKQKVSTALTYPVVVASFAIIITIFLLVFIVPIFGDLFASFGEDLPLITKLVLQFSGFIQRFWWLFIGLLVLLAGLFIQVKKRESGAYYLDKLVLKLPVVGSFVQKTVLARMTQTLSSLLNSSVPILQAVEITSGVVGNRVVRDVLIESKASLEKGESLAKPMEGHWVFPSLILQMIRVGESSGSLDEMLKKVADVYDQEVQEASDKLQSLIEPVLIIFLALIVGLIVLSIVIPMFSLFETF</sequence>
<dbReference type="PROSITE" id="PS00874">
    <property type="entry name" value="T2SP_F"/>
    <property type="match status" value="1"/>
</dbReference>
<evidence type="ECO:0000256" key="2">
    <source>
        <dbReference type="ARBA" id="ARBA00005745"/>
    </source>
</evidence>
<feature type="domain" description="Type II secretion system protein GspF" evidence="11">
    <location>
        <begin position="271"/>
        <end position="392"/>
    </location>
</feature>
<keyword evidence="5" id="KW-0997">Cell inner membrane</keyword>
<protein>
    <submittedName>
        <fullName evidence="12">Type IV pilus assembly protein PilC</fullName>
    </submittedName>
</protein>
<dbReference type="FunFam" id="1.20.81.30:FF:000001">
    <property type="entry name" value="Type II secretion system protein F"/>
    <property type="match status" value="2"/>
</dbReference>
<comment type="similarity">
    <text evidence="2 9">Belongs to the GSP F family.</text>
</comment>
<dbReference type="PANTHER" id="PTHR30012">
    <property type="entry name" value="GENERAL SECRETION PATHWAY PROTEIN"/>
    <property type="match status" value="1"/>
</dbReference>
<proteinExistence type="inferred from homology"/>
<feature type="domain" description="Type II secretion system protein GspF" evidence="11">
    <location>
        <begin position="67"/>
        <end position="190"/>
    </location>
</feature>
<dbReference type="GO" id="GO:0005886">
    <property type="term" value="C:plasma membrane"/>
    <property type="evidence" value="ECO:0007669"/>
    <property type="project" value="UniProtKB-SubCell"/>
</dbReference>
<dbReference type="InterPro" id="IPR042094">
    <property type="entry name" value="T2SS_GspF_sf"/>
</dbReference>
<evidence type="ECO:0000313" key="12">
    <source>
        <dbReference type="EMBL" id="SEK90281.1"/>
    </source>
</evidence>